<dbReference type="EMBL" id="GBXM01085100">
    <property type="protein sequence ID" value="JAH23477.1"/>
    <property type="molecule type" value="Transcribed_RNA"/>
</dbReference>
<name>A0A0E9R3Z2_ANGAN</name>
<reference evidence="1" key="1">
    <citation type="submission" date="2014-11" db="EMBL/GenBank/DDBJ databases">
        <authorList>
            <person name="Amaro Gonzalez C."/>
        </authorList>
    </citation>
    <scope>NUCLEOTIDE SEQUENCE</scope>
</reference>
<protein>
    <submittedName>
        <fullName evidence="1">Uncharacterized protein</fullName>
    </submittedName>
</protein>
<reference evidence="1" key="2">
    <citation type="journal article" date="2015" name="Fish Shellfish Immunol.">
        <title>Early steps in the European eel (Anguilla anguilla)-Vibrio vulnificus interaction in the gills: Role of the RtxA13 toxin.</title>
        <authorList>
            <person name="Callol A."/>
            <person name="Pajuelo D."/>
            <person name="Ebbesson L."/>
            <person name="Teles M."/>
            <person name="MacKenzie S."/>
            <person name="Amaro C."/>
        </authorList>
    </citation>
    <scope>NUCLEOTIDE SEQUENCE</scope>
</reference>
<proteinExistence type="predicted"/>
<sequence length="24" mass="2805">MIAVFSWTESLNEFVSSSLREMQI</sequence>
<evidence type="ECO:0000313" key="1">
    <source>
        <dbReference type="EMBL" id="JAH23477.1"/>
    </source>
</evidence>
<dbReference type="AlphaFoldDB" id="A0A0E9R3Z2"/>
<accession>A0A0E9R3Z2</accession>
<organism evidence="1">
    <name type="scientific">Anguilla anguilla</name>
    <name type="common">European freshwater eel</name>
    <name type="synonym">Muraena anguilla</name>
    <dbReference type="NCBI Taxonomy" id="7936"/>
    <lineage>
        <taxon>Eukaryota</taxon>
        <taxon>Metazoa</taxon>
        <taxon>Chordata</taxon>
        <taxon>Craniata</taxon>
        <taxon>Vertebrata</taxon>
        <taxon>Euteleostomi</taxon>
        <taxon>Actinopterygii</taxon>
        <taxon>Neopterygii</taxon>
        <taxon>Teleostei</taxon>
        <taxon>Anguilliformes</taxon>
        <taxon>Anguillidae</taxon>
        <taxon>Anguilla</taxon>
    </lineage>
</organism>